<organism evidence="1">
    <name type="scientific">groundwater metagenome</name>
    <dbReference type="NCBI Taxonomy" id="717931"/>
    <lineage>
        <taxon>unclassified sequences</taxon>
        <taxon>metagenomes</taxon>
        <taxon>ecological metagenomes</taxon>
    </lineage>
</organism>
<dbReference type="AlphaFoldDB" id="A0A098E5X6"/>
<reference evidence="1" key="1">
    <citation type="submission" date="2014-09" db="EMBL/GenBank/DDBJ databases">
        <authorList>
            <person name="Probst J Alexander"/>
        </authorList>
    </citation>
    <scope>NUCLEOTIDE SEQUENCE</scope>
</reference>
<name>A0A098E5X6_9ZZZZ</name>
<gene>
    <name evidence="1" type="ORF">MSIBF_A1230002</name>
</gene>
<sequence length="43" mass="5317">MPEDDPKIRKHDIIKARKYLNWESKVKLKEGLERTIEYFKKEI</sequence>
<dbReference type="SUPFAM" id="SSF51735">
    <property type="entry name" value="NAD(P)-binding Rossmann-fold domains"/>
    <property type="match status" value="1"/>
</dbReference>
<dbReference type="EMBL" id="CCXY01000028">
    <property type="protein sequence ID" value="CEG11153.1"/>
    <property type="molecule type" value="Genomic_DNA"/>
</dbReference>
<accession>A0A098E5X6</accession>
<dbReference type="InterPro" id="IPR036291">
    <property type="entry name" value="NAD(P)-bd_dom_sf"/>
</dbReference>
<protein>
    <submittedName>
        <fullName evidence="1">Uncharacterized protein</fullName>
    </submittedName>
</protein>
<evidence type="ECO:0000313" key="1">
    <source>
        <dbReference type="EMBL" id="CEG11153.1"/>
    </source>
</evidence>
<proteinExistence type="predicted"/>
<dbReference type="Gene3D" id="3.90.25.10">
    <property type="entry name" value="UDP-galactose 4-epimerase, domain 1"/>
    <property type="match status" value="1"/>
</dbReference>